<dbReference type="EMBL" id="JACCJB010000026">
    <property type="protein sequence ID" value="KAF6217660.1"/>
    <property type="molecule type" value="Genomic_DNA"/>
</dbReference>
<evidence type="ECO:0000313" key="4">
    <source>
        <dbReference type="EMBL" id="KAF6217660.1"/>
    </source>
</evidence>
<evidence type="ECO:0000313" key="5">
    <source>
        <dbReference type="Proteomes" id="UP000593566"/>
    </source>
</evidence>
<reference evidence="4 5" key="1">
    <citation type="journal article" date="2020" name="Genomics">
        <title>Complete, high-quality genomes from long-read metagenomic sequencing of two wolf lichen thalli reveals enigmatic genome architecture.</title>
        <authorList>
            <person name="McKenzie S.K."/>
            <person name="Walston R.F."/>
            <person name="Allen J.L."/>
        </authorList>
    </citation>
    <scope>NUCLEOTIDE SEQUENCE [LARGE SCALE GENOMIC DNA]</scope>
    <source>
        <strain evidence="4">WasteWater1</strain>
    </source>
</reference>
<keyword evidence="2" id="KW-0472">Membrane</keyword>
<protein>
    <recommendedName>
        <fullName evidence="3">DUF6594 domain-containing protein</fullName>
    </recommendedName>
</protein>
<dbReference type="GeneID" id="59335163"/>
<accession>A0A8H6C631</accession>
<gene>
    <name evidence="4" type="ORF">HO133_006762</name>
</gene>
<dbReference type="InterPro" id="IPR046529">
    <property type="entry name" value="DUF6594"/>
</dbReference>
<dbReference type="PANTHER" id="PTHR34502:SF4">
    <property type="entry name" value="DUF6594 DOMAIN-CONTAINING PROTEIN"/>
    <property type="match status" value="1"/>
</dbReference>
<feature type="transmembrane region" description="Helical" evidence="2">
    <location>
        <begin position="240"/>
        <end position="259"/>
    </location>
</feature>
<evidence type="ECO:0000256" key="1">
    <source>
        <dbReference type="SAM" id="MobiDB-lite"/>
    </source>
</evidence>
<feature type="compositionally biased region" description="Basic and acidic residues" evidence="1">
    <location>
        <begin position="71"/>
        <end position="80"/>
    </location>
</feature>
<dbReference type="AlphaFoldDB" id="A0A8H6C631"/>
<evidence type="ECO:0000259" key="3">
    <source>
        <dbReference type="Pfam" id="PF20237"/>
    </source>
</evidence>
<evidence type="ECO:0000256" key="2">
    <source>
        <dbReference type="SAM" id="Phobius"/>
    </source>
</evidence>
<feature type="region of interest" description="Disordered" evidence="1">
    <location>
        <begin position="71"/>
        <end position="93"/>
    </location>
</feature>
<dbReference type="Proteomes" id="UP000593566">
    <property type="component" value="Unassembled WGS sequence"/>
</dbReference>
<keyword evidence="5" id="KW-1185">Reference proteome</keyword>
<sequence length="285" mass="32321">MQSHDSAWEPSQADIDRKPWKYTGYQSFSAFVASDNDFFVLRKFGALSARVLLGLQDQLSRLEQDLEALEKTAREKDAPDVHNGSFRQETRKDRQALVGQAQPLLREYNELILQHSRIRARPQVPKKDICSLDNWFFNNGNAILAEETAYTKYPSDLFSLVPTPKSPLRSLLEHSSHFRLLKLWQQKTFDSTTLNDKHIHYISDEKIDRFTATIIMTLGLIMLIAPLWILAFLGGLVQRLGVISAFIVLFVALVSVTTVTKPFESLAAAAAYSAVLMVFLQMSTN</sequence>
<feature type="transmembrane region" description="Helical" evidence="2">
    <location>
        <begin position="265"/>
        <end position="282"/>
    </location>
</feature>
<feature type="transmembrane region" description="Helical" evidence="2">
    <location>
        <begin position="210"/>
        <end position="233"/>
    </location>
</feature>
<dbReference type="RefSeq" id="XP_037147095.1">
    <property type="nucleotide sequence ID" value="XM_037297659.1"/>
</dbReference>
<feature type="domain" description="DUF6594" evidence="3">
    <location>
        <begin position="25"/>
        <end position="277"/>
    </location>
</feature>
<dbReference type="Pfam" id="PF20237">
    <property type="entry name" value="DUF6594"/>
    <property type="match status" value="1"/>
</dbReference>
<dbReference type="PANTHER" id="PTHR34502">
    <property type="entry name" value="DUF6594 DOMAIN-CONTAINING PROTEIN-RELATED"/>
    <property type="match status" value="1"/>
</dbReference>
<organism evidence="4 5">
    <name type="scientific">Letharia lupina</name>
    <dbReference type="NCBI Taxonomy" id="560253"/>
    <lineage>
        <taxon>Eukaryota</taxon>
        <taxon>Fungi</taxon>
        <taxon>Dikarya</taxon>
        <taxon>Ascomycota</taxon>
        <taxon>Pezizomycotina</taxon>
        <taxon>Lecanoromycetes</taxon>
        <taxon>OSLEUM clade</taxon>
        <taxon>Lecanoromycetidae</taxon>
        <taxon>Lecanorales</taxon>
        <taxon>Lecanorineae</taxon>
        <taxon>Parmeliaceae</taxon>
        <taxon>Letharia</taxon>
    </lineage>
</organism>
<name>A0A8H6C631_9LECA</name>
<keyword evidence="2" id="KW-0812">Transmembrane</keyword>
<comment type="caution">
    <text evidence="4">The sequence shown here is derived from an EMBL/GenBank/DDBJ whole genome shotgun (WGS) entry which is preliminary data.</text>
</comment>
<keyword evidence="2" id="KW-1133">Transmembrane helix</keyword>
<proteinExistence type="predicted"/>